<organism evidence="1 2">
    <name type="scientific">Uncinocarpus reesii (strain UAMH 1704)</name>
    <dbReference type="NCBI Taxonomy" id="336963"/>
    <lineage>
        <taxon>Eukaryota</taxon>
        <taxon>Fungi</taxon>
        <taxon>Dikarya</taxon>
        <taxon>Ascomycota</taxon>
        <taxon>Pezizomycotina</taxon>
        <taxon>Eurotiomycetes</taxon>
        <taxon>Eurotiomycetidae</taxon>
        <taxon>Onygenales</taxon>
        <taxon>Onygenaceae</taxon>
        <taxon>Uncinocarpus</taxon>
    </lineage>
</organism>
<evidence type="ECO:0000313" key="1">
    <source>
        <dbReference type="EMBL" id="EEP81722.1"/>
    </source>
</evidence>
<keyword evidence="2" id="KW-1185">Reference proteome</keyword>
<dbReference type="HOGENOM" id="CLU_2160287_0_0_1"/>
<dbReference type="InParanoid" id="C4JVJ5"/>
<dbReference type="VEuPathDB" id="FungiDB:UREG_06587"/>
<sequence length="111" mass="12761">MEYRQGKGYCLRLWRIRKDKEFFDAKQLALRPGTAIECWVVSRNLFQTIQTLQGRVILEHSLVTAVRTNPDPQPRGYKSSKEKAECSKIHPVGAVHGYQNTGKRQSRLFAA</sequence>
<dbReference type="AlphaFoldDB" id="C4JVJ5"/>
<gene>
    <name evidence="1" type="ORF">UREG_06587</name>
</gene>
<evidence type="ECO:0000313" key="2">
    <source>
        <dbReference type="Proteomes" id="UP000002058"/>
    </source>
</evidence>
<dbReference type="GeneID" id="8438416"/>
<accession>C4JVJ5</accession>
<dbReference type="RefSeq" id="XP_002583620.1">
    <property type="nucleotide sequence ID" value="XM_002583574.1"/>
</dbReference>
<proteinExistence type="predicted"/>
<reference evidence="2" key="1">
    <citation type="journal article" date="2009" name="Genome Res.">
        <title>Comparative genomic analyses of the human fungal pathogens Coccidioides and their relatives.</title>
        <authorList>
            <person name="Sharpton T.J."/>
            <person name="Stajich J.E."/>
            <person name="Rounsley S.D."/>
            <person name="Gardner M.J."/>
            <person name="Wortman J.R."/>
            <person name="Jordar V.S."/>
            <person name="Maiti R."/>
            <person name="Kodira C.D."/>
            <person name="Neafsey D.E."/>
            <person name="Zeng Q."/>
            <person name="Hung C.-Y."/>
            <person name="McMahan C."/>
            <person name="Muszewska A."/>
            <person name="Grynberg M."/>
            <person name="Mandel M.A."/>
            <person name="Kellner E.M."/>
            <person name="Barker B.M."/>
            <person name="Galgiani J.N."/>
            <person name="Orbach M.J."/>
            <person name="Kirkland T.N."/>
            <person name="Cole G.T."/>
            <person name="Henn M.R."/>
            <person name="Birren B.W."/>
            <person name="Taylor J.W."/>
        </authorList>
    </citation>
    <scope>NUCLEOTIDE SEQUENCE [LARGE SCALE GENOMIC DNA]</scope>
    <source>
        <strain evidence="2">UAMH 1704</strain>
    </source>
</reference>
<dbReference type="KEGG" id="ure:UREG_06587"/>
<name>C4JVJ5_UNCRE</name>
<dbReference type="EMBL" id="CH476618">
    <property type="protein sequence ID" value="EEP81722.1"/>
    <property type="molecule type" value="Genomic_DNA"/>
</dbReference>
<dbReference type="Proteomes" id="UP000002058">
    <property type="component" value="Unassembled WGS sequence"/>
</dbReference>
<protein>
    <submittedName>
        <fullName evidence="1">Uncharacterized protein</fullName>
    </submittedName>
</protein>